<keyword evidence="3" id="KW-0479">Metal-binding</keyword>
<dbReference type="PROSITE" id="PS51918">
    <property type="entry name" value="RADICAL_SAM"/>
    <property type="match status" value="1"/>
</dbReference>
<proteinExistence type="predicted"/>
<comment type="caution">
    <text evidence="7">The sequence shown here is derived from an EMBL/GenBank/DDBJ whole genome shotgun (WGS) entry which is preliminary data.</text>
</comment>
<dbReference type="Gene3D" id="3.80.30.20">
    <property type="entry name" value="tm_1862 like domain"/>
    <property type="match status" value="1"/>
</dbReference>
<accession>X1BZY2</accession>
<dbReference type="GO" id="GO:0051539">
    <property type="term" value="F:4 iron, 4 sulfur cluster binding"/>
    <property type="evidence" value="ECO:0007669"/>
    <property type="project" value="UniProtKB-KW"/>
</dbReference>
<dbReference type="InterPro" id="IPR058240">
    <property type="entry name" value="rSAM_sf"/>
</dbReference>
<dbReference type="GO" id="GO:0003824">
    <property type="term" value="F:catalytic activity"/>
    <property type="evidence" value="ECO:0007669"/>
    <property type="project" value="InterPro"/>
</dbReference>
<name>X1BZY2_9ZZZZ</name>
<dbReference type="GO" id="GO:0046872">
    <property type="term" value="F:metal ion binding"/>
    <property type="evidence" value="ECO:0007669"/>
    <property type="project" value="UniProtKB-KW"/>
</dbReference>
<evidence type="ECO:0000256" key="5">
    <source>
        <dbReference type="ARBA" id="ARBA00023014"/>
    </source>
</evidence>
<sequence>GPSPIPKYILKETDANIVAIGECEDTIVDLLRCKTEHGNLSKVKGIAYKEGDEIYVNERRKPIRDLDTLPFPEWSLFPMEEYTTCIKYPGMDDQEKILGITTSRGCINRCTFCYRMEKGIRFRSVKNVVEEIIFLKENYGVTFFNMLDELFTYPRKRMFEFHDELEKNDLKIKYRCCARVDVIDEEVAQVLKESGCQFLNFGMESSDQRVLDLMNKNITVEQNIQAAEIARKVGIGFGLNFIWGNIGDTEESLKNNVKMIKKYNLYHQLRTIRPVTPYPGSELYYQAIDRGLLSGPKDF</sequence>
<dbReference type="InterPro" id="IPR051198">
    <property type="entry name" value="BchE-like"/>
</dbReference>
<organism evidence="7">
    <name type="scientific">marine sediment metagenome</name>
    <dbReference type="NCBI Taxonomy" id="412755"/>
    <lineage>
        <taxon>unclassified sequences</taxon>
        <taxon>metagenomes</taxon>
        <taxon>ecological metagenomes</taxon>
    </lineage>
</organism>
<dbReference type="InterPro" id="IPR034466">
    <property type="entry name" value="Methyltransferase_Class_B"/>
</dbReference>
<dbReference type="Pfam" id="PF04055">
    <property type="entry name" value="Radical_SAM"/>
    <property type="match status" value="1"/>
</dbReference>
<feature type="non-terminal residue" evidence="7">
    <location>
        <position position="299"/>
    </location>
</feature>
<dbReference type="AlphaFoldDB" id="X1BZY2"/>
<evidence type="ECO:0000256" key="3">
    <source>
        <dbReference type="ARBA" id="ARBA00022723"/>
    </source>
</evidence>
<dbReference type="GO" id="GO:0005829">
    <property type="term" value="C:cytosol"/>
    <property type="evidence" value="ECO:0007669"/>
    <property type="project" value="TreeGrafter"/>
</dbReference>
<dbReference type="PANTHER" id="PTHR43409">
    <property type="entry name" value="ANAEROBIC MAGNESIUM-PROTOPORPHYRIN IX MONOMETHYL ESTER CYCLASE-RELATED"/>
    <property type="match status" value="1"/>
</dbReference>
<keyword evidence="5" id="KW-0411">Iron-sulfur</keyword>
<evidence type="ECO:0000313" key="7">
    <source>
        <dbReference type="EMBL" id="GAG77701.1"/>
    </source>
</evidence>
<dbReference type="InterPro" id="IPR023404">
    <property type="entry name" value="rSAM_horseshoe"/>
</dbReference>
<keyword evidence="2" id="KW-0949">S-adenosyl-L-methionine</keyword>
<dbReference type="CDD" id="cd01335">
    <property type="entry name" value="Radical_SAM"/>
    <property type="match status" value="1"/>
</dbReference>
<gene>
    <name evidence="7" type="ORF">S01H4_33192</name>
</gene>
<protein>
    <recommendedName>
        <fullName evidence="6">Radical SAM core domain-containing protein</fullName>
    </recommendedName>
</protein>
<evidence type="ECO:0000256" key="4">
    <source>
        <dbReference type="ARBA" id="ARBA00023004"/>
    </source>
</evidence>
<dbReference type="InterPro" id="IPR006638">
    <property type="entry name" value="Elp3/MiaA/NifB-like_rSAM"/>
</dbReference>
<evidence type="ECO:0000259" key="6">
    <source>
        <dbReference type="PROSITE" id="PS51918"/>
    </source>
</evidence>
<dbReference type="PANTHER" id="PTHR43409:SF16">
    <property type="entry name" value="SLR0320 PROTEIN"/>
    <property type="match status" value="1"/>
</dbReference>
<dbReference type="SFLD" id="SFLDG01123">
    <property type="entry name" value="methyltransferase_(Class_B)"/>
    <property type="match status" value="1"/>
</dbReference>
<evidence type="ECO:0000256" key="2">
    <source>
        <dbReference type="ARBA" id="ARBA00022691"/>
    </source>
</evidence>
<reference evidence="7" key="1">
    <citation type="journal article" date="2014" name="Front. Microbiol.">
        <title>High frequency of phylogenetically diverse reductive dehalogenase-homologous genes in deep subseafloor sedimentary metagenomes.</title>
        <authorList>
            <person name="Kawai M."/>
            <person name="Futagami T."/>
            <person name="Toyoda A."/>
            <person name="Takaki Y."/>
            <person name="Nishi S."/>
            <person name="Hori S."/>
            <person name="Arai W."/>
            <person name="Tsubouchi T."/>
            <person name="Morono Y."/>
            <person name="Uchiyama I."/>
            <person name="Ito T."/>
            <person name="Fujiyama A."/>
            <person name="Inagaki F."/>
            <person name="Takami H."/>
        </authorList>
    </citation>
    <scope>NUCLEOTIDE SEQUENCE</scope>
    <source>
        <strain evidence="7">Expedition CK06-06</strain>
    </source>
</reference>
<dbReference type="SUPFAM" id="SSF102114">
    <property type="entry name" value="Radical SAM enzymes"/>
    <property type="match status" value="1"/>
</dbReference>
<dbReference type="EMBL" id="BART01017437">
    <property type="protein sequence ID" value="GAG77701.1"/>
    <property type="molecule type" value="Genomic_DNA"/>
</dbReference>
<comment type="cofactor">
    <cofactor evidence="1">
        <name>[4Fe-4S] cluster</name>
        <dbReference type="ChEBI" id="CHEBI:49883"/>
    </cofactor>
</comment>
<keyword evidence="4" id="KW-0408">Iron</keyword>
<evidence type="ECO:0000256" key="1">
    <source>
        <dbReference type="ARBA" id="ARBA00001966"/>
    </source>
</evidence>
<feature type="non-terminal residue" evidence="7">
    <location>
        <position position="1"/>
    </location>
</feature>
<dbReference type="SMART" id="SM00729">
    <property type="entry name" value="Elp3"/>
    <property type="match status" value="1"/>
</dbReference>
<dbReference type="SFLD" id="SFLDS00029">
    <property type="entry name" value="Radical_SAM"/>
    <property type="match status" value="1"/>
</dbReference>
<dbReference type="InterPro" id="IPR007197">
    <property type="entry name" value="rSAM"/>
</dbReference>
<dbReference type="SFLD" id="SFLDG01082">
    <property type="entry name" value="B12-binding_domain_containing"/>
    <property type="match status" value="1"/>
</dbReference>
<feature type="domain" description="Radical SAM core" evidence="6">
    <location>
        <begin position="92"/>
        <end position="299"/>
    </location>
</feature>